<dbReference type="EMBL" id="CAJVPW010012780">
    <property type="protein sequence ID" value="CAG8638725.1"/>
    <property type="molecule type" value="Genomic_DNA"/>
</dbReference>
<evidence type="ECO:0000313" key="2">
    <source>
        <dbReference type="Proteomes" id="UP000789366"/>
    </source>
</evidence>
<accession>A0ACA9NA62</accession>
<sequence>MAQVKIKVNDKIPEDLYFGVLNENEEEPRKIDSSEVFKGKKVVLFGIPGAFTSVCSSKHLPQFVQNYDKLKAKGVDSIVCTAVNDPYVLREWAKAHNVGSKVMMLSDGEMSFHSALGLTQRLPFAGERGLRFSMFVDNYVVKILNVEEPGALHYKISGPEHMLKQLEELEKNISAEFDHEKKHIHSSIINVTIHSINKQVVIVSAARTPVGSFNGSLKKLTATELGAAAAIGAIEKAGLKPEQIEEVYFGNVLQANLGQSPARQVALKAGCPRSTEATTINKVCASGMKAVILAAQNLALGDRSIMLAGGMESMSNTPYYSPRNAVFGHQILADGIIKDGLWD</sequence>
<proteinExistence type="predicted"/>
<comment type="caution">
    <text evidence="1">The sequence shown here is derived from an EMBL/GenBank/DDBJ whole genome shotgun (WGS) entry which is preliminary data.</text>
</comment>
<feature type="non-terminal residue" evidence="1">
    <location>
        <position position="343"/>
    </location>
</feature>
<gene>
    <name evidence="1" type="ORF">SPELUC_LOCUS8480</name>
</gene>
<organism evidence="1 2">
    <name type="scientific">Cetraspora pellucida</name>
    <dbReference type="NCBI Taxonomy" id="1433469"/>
    <lineage>
        <taxon>Eukaryota</taxon>
        <taxon>Fungi</taxon>
        <taxon>Fungi incertae sedis</taxon>
        <taxon>Mucoromycota</taxon>
        <taxon>Glomeromycotina</taxon>
        <taxon>Glomeromycetes</taxon>
        <taxon>Diversisporales</taxon>
        <taxon>Gigasporaceae</taxon>
        <taxon>Cetraspora</taxon>
    </lineage>
</organism>
<protein>
    <submittedName>
        <fullName evidence="1">4438_t:CDS:1</fullName>
    </submittedName>
</protein>
<reference evidence="1" key="1">
    <citation type="submission" date="2021-06" db="EMBL/GenBank/DDBJ databases">
        <authorList>
            <person name="Kallberg Y."/>
            <person name="Tangrot J."/>
            <person name="Rosling A."/>
        </authorList>
    </citation>
    <scope>NUCLEOTIDE SEQUENCE</scope>
    <source>
        <strain evidence="1">28 12/20/2015</strain>
    </source>
</reference>
<name>A0ACA9NA62_9GLOM</name>
<dbReference type="Proteomes" id="UP000789366">
    <property type="component" value="Unassembled WGS sequence"/>
</dbReference>
<keyword evidence="2" id="KW-1185">Reference proteome</keyword>
<evidence type="ECO:0000313" key="1">
    <source>
        <dbReference type="EMBL" id="CAG8638725.1"/>
    </source>
</evidence>